<evidence type="ECO:0000256" key="7">
    <source>
        <dbReference type="ARBA" id="ARBA00023065"/>
    </source>
</evidence>
<dbReference type="Proteomes" id="UP000343317">
    <property type="component" value="Unassembled WGS sequence"/>
</dbReference>
<dbReference type="PANTHER" id="PTHR34501">
    <property type="entry name" value="PROTEIN YDDL-RELATED"/>
    <property type="match status" value="1"/>
</dbReference>
<dbReference type="InterPro" id="IPR050298">
    <property type="entry name" value="Gram-neg_bact_OMP"/>
</dbReference>
<dbReference type="GO" id="GO:0009279">
    <property type="term" value="C:cell outer membrane"/>
    <property type="evidence" value="ECO:0007669"/>
    <property type="project" value="UniProtKB-SubCell"/>
</dbReference>
<evidence type="ECO:0000256" key="1">
    <source>
        <dbReference type="ARBA" id="ARBA00004571"/>
    </source>
</evidence>
<evidence type="ECO:0000256" key="4">
    <source>
        <dbReference type="ARBA" id="ARBA00022452"/>
    </source>
</evidence>
<dbReference type="Pfam" id="PF13609">
    <property type="entry name" value="Porin_4"/>
    <property type="match status" value="1"/>
</dbReference>
<keyword evidence="4" id="KW-1134">Transmembrane beta strand</keyword>
<proteinExistence type="predicted"/>
<comment type="subcellular location">
    <subcellularLocation>
        <location evidence="1">Cell outer membrane</location>
        <topology evidence="1">Multi-pass membrane protein</topology>
    </subcellularLocation>
</comment>
<dbReference type="GO" id="GO:0046930">
    <property type="term" value="C:pore complex"/>
    <property type="evidence" value="ECO:0007669"/>
    <property type="project" value="UniProtKB-KW"/>
</dbReference>
<name>A0A5E4Z1A7_9BURK</name>
<protein>
    <submittedName>
        <fullName evidence="13">Outer membrane porin protein</fullName>
    </submittedName>
</protein>
<dbReference type="PANTHER" id="PTHR34501:SF9">
    <property type="entry name" value="MAJOR OUTER MEMBRANE PROTEIN P.IA"/>
    <property type="match status" value="1"/>
</dbReference>
<sequence>MNIASKSLMKSSLTAFFAGISCLAVAPVVRAQSNVTLYGVIDASVRYTSNVKGANGVGDTYAMTSGGIQGSRWGIKGVEDLGDGTKAMFTLESGFVPSDGTFDQQGQLFGRQAWVGLANPTWGRLLFGRIYGIPFGLLSDFDALGIGNYIENAYLPRIIGVRYDNTVDYSISRGAFTVELQHGFGNQAGSTAVGSTNAIGLTFNQAGLEIGVLAHQSRDVASRKLTIIGGGAKYDFGPATVYAMYLNARRDAGFSPGSSVGQPLANTSLLANTNTVLGSGTQTAARVDAYVSLGMTYRFSPAWTLSAGAMMDNVRNLNGGDSGKIRTTYALVDYALSKRTDVYATVDRNWLSGGSVTDPNSPIFTFGGRSTRTGAGLGMRHRF</sequence>
<dbReference type="Gene3D" id="2.40.160.10">
    <property type="entry name" value="Porin"/>
    <property type="match status" value="1"/>
</dbReference>
<dbReference type="EMBL" id="CABPSM010000022">
    <property type="protein sequence ID" value="VVE53983.1"/>
    <property type="molecule type" value="Genomic_DNA"/>
</dbReference>
<evidence type="ECO:0000256" key="5">
    <source>
        <dbReference type="ARBA" id="ARBA00022692"/>
    </source>
</evidence>
<evidence type="ECO:0000256" key="9">
    <source>
        <dbReference type="ARBA" id="ARBA00023136"/>
    </source>
</evidence>
<keyword evidence="10" id="KW-0998">Cell outer membrane</keyword>
<accession>A0A5E4Z1A7</accession>
<reference evidence="13 14" key="1">
    <citation type="submission" date="2019-08" db="EMBL/GenBank/DDBJ databases">
        <authorList>
            <person name="Peeters C."/>
        </authorList>
    </citation>
    <scope>NUCLEOTIDE SEQUENCE [LARGE SCALE GENOMIC DNA]</scope>
    <source>
        <strain evidence="13 14">LMG 31112</strain>
    </source>
</reference>
<evidence type="ECO:0000256" key="10">
    <source>
        <dbReference type="ARBA" id="ARBA00023237"/>
    </source>
</evidence>
<evidence type="ECO:0000256" key="8">
    <source>
        <dbReference type="ARBA" id="ARBA00023114"/>
    </source>
</evidence>
<organism evidence="13 14">
    <name type="scientific">Pandoraea horticolens</name>
    <dbReference type="NCBI Taxonomy" id="2508298"/>
    <lineage>
        <taxon>Bacteria</taxon>
        <taxon>Pseudomonadati</taxon>
        <taxon>Pseudomonadota</taxon>
        <taxon>Betaproteobacteria</taxon>
        <taxon>Burkholderiales</taxon>
        <taxon>Burkholderiaceae</taxon>
        <taxon>Pandoraea</taxon>
    </lineage>
</organism>
<keyword evidence="14" id="KW-1185">Reference proteome</keyword>
<keyword evidence="8" id="KW-0626">Porin</keyword>
<feature type="chain" id="PRO_5023078442" evidence="11">
    <location>
        <begin position="27"/>
        <end position="383"/>
    </location>
</feature>
<evidence type="ECO:0000259" key="12">
    <source>
        <dbReference type="Pfam" id="PF13609"/>
    </source>
</evidence>
<dbReference type="CDD" id="cd00342">
    <property type="entry name" value="gram_neg_porins"/>
    <property type="match status" value="1"/>
</dbReference>
<dbReference type="GO" id="GO:0006811">
    <property type="term" value="P:monoatomic ion transport"/>
    <property type="evidence" value="ECO:0007669"/>
    <property type="project" value="UniProtKB-KW"/>
</dbReference>
<gene>
    <name evidence="13" type="ORF">PHO31112_04892</name>
</gene>
<dbReference type="PROSITE" id="PS51257">
    <property type="entry name" value="PROKAR_LIPOPROTEIN"/>
    <property type="match status" value="1"/>
</dbReference>
<dbReference type="GO" id="GO:0015288">
    <property type="term" value="F:porin activity"/>
    <property type="evidence" value="ECO:0007669"/>
    <property type="project" value="UniProtKB-KW"/>
</dbReference>
<feature type="domain" description="Porin" evidence="12">
    <location>
        <begin position="22"/>
        <end position="348"/>
    </location>
</feature>
<dbReference type="InterPro" id="IPR023614">
    <property type="entry name" value="Porin_dom_sf"/>
</dbReference>
<keyword evidence="6 11" id="KW-0732">Signal</keyword>
<keyword evidence="9" id="KW-0472">Membrane</keyword>
<evidence type="ECO:0000256" key="11">
    <source>
        <dbReference type="SAM" id="SignalP"/>
    </source>
</evidence>
<dbReference type="InterPro" id="IPR033900">
    <property type="entry name" value="Gram_neg_porin_domain"/>
</dbReference>
<evidence type="ECO:0000256" key="6">
    <source>
        <dbReference type="ARBA" id="ARBA00022729"/>
    </source>
</evidence>
<evidence type="ECO:0000313" key="14">
    <source>
        <dbReference type="Proteomes" id="UP000343317"/>
    </source>
</evidence>
<evidence type="ECO:0000256" key="2">
    <source>
        <dbReference type="ARBA" id="ARBA00011233"/>
    </source>
</evidence>
<feature type="signal peptide" evidence="11">
    <location>
        <begin position="1"/>
        <end position="26"/>
    </location>
</feature>
<evidence type="ECO:0000256" key="3">
    <source>
        <dbReference type="ARBA" id="ARBA00022448"/>
    </source>
</evidence>
<dbReference type="SUPFAM" id="SSF56935">
    <property type="entry name" value="Porins"/>
    <property type="match status" value="1"/>
</dbReference>
<comment type="subunit">
    <text evidence="2">Homotrimer.</text>
</comment>
<keyword evidence="7" id="KW-0406">Ion transport</keyword>
<evidence type="ECO:0000313" key="13">
    <source>
        <dbReference type="EMBL" id="VVE53983.1"/>
    </source>
</evidence>
<keyword evidence="5" id="KW-0812">Transmembrane</keyword>
<keyword evidence="3" id="KW-0813">Transport</keyword>
<dbReference type="AlphaFoldDB" id="A0A5E4Z1A7"/>